<accession>A0ABV6K8R3</accession>
<dbReference type="RefSeq" id="WP_335962167.1">
    <property type="nucleotide sequence ID" value="NZ_JAXBLX010000025.1"/>
</dbReference>
<dbReference type="Proteomes" id="UP001589838">
    <property type="component" value="Unassembled WGS sequence"/>
</dbReference>
<evidence type="ECO:0000313" key="1">
    <source>
        <dbReference type="EMBL" id="MFC0469649.1"/>
    </source>
</evidence>
<comment type="caution">
    <text evidence="1">The sequence shown here is derived from an EMBL/GenBank/DDBJ whole genome shotgun (WGS) entry which is preliminary data.</text>
</comment>
<gene>
    <name evidence="1" type="ORF">ACFFHM_03665</name>
</gene>
<evidence type="ECO:0000313" key="2">
    <source>
        <dbReference type="Proteomes" id="UP001589838"/>
    </source>
</evidence>
<reference evidence="1 2" key="1">
    <citation type="submission" date="2024-09" db="EMBL/GenBank/DDBJ databases">
        <authorList>
            <person name="Sun Q."/>
            <person name="Mori K."/>
        </authorList>
    </citation>
    <scope>NUCLEOTIDE SEQUENCE [LARGE SCALE GENOMIC DNA]</scope>
    <source>
        <strain evidence="1 2">NCAIM B.02610</strain>
    </source>
</reference>
<organism evidence="1 2">
    <name type="scientific">Halalkalibacter kiskunsagensis</name>
    <dbReference type="NCBI Taxonomy" id="1548599"/>
    <lineage>
        <taxon>Bacteria</taxon>
        <taxon>Bacillati</taxon>
        <taxon>Bacillota</taxon>
        <taxon>Bacilli</taxon>
        <taxon>Bacillales</taxon>
        <taxon>Bacillaceae</taxon>
        <taxon>Halalkalibacter</taxon>
    </lineage>
</organism>
<dbReference type="EMBL" id="JBHLUX010000008">
    <property type="protein sequence ID" value="MFC0469649.1"/>
    <property type="molecule type" value="Genomic_DNA"/>
</dbReference>
<protein>
    <submittedName>
        <fullName evidence="1">Uncharacterized protein</fullName>
    </submittedName>
</protein>
<proteinExistence type="predicted"/>
<sequence>MDNIREFKVKNHYLVEIDNQGDIDYREKVKTWSWDIYIAANDHQEYRGKALAPGKGIEIPWTELSKADLLEEMIEICERQMPKHS</sequence>
<keyword evidence="2" id="KW-1185">Reference proteome</keyword>
<name>A0ABV6K8R3_9BACI</name>